<feature type="region of interest" description="Disordered" evidence="1">
    <location>
        <begin position="447"/>
        <end position="468"/>
    </location>
</feature>
<name>A0A0K0E622_STRER</name>
<protein>
    <submittedName>
        <fullName evidence="3 4">Protection of telomeres protein 1</fullName>
    </submittedName>
</protein>
<reference evidence="3" key="1">
    <citation type="submission" date="2015-08" db="UniProtKB">
        <authorList>
            <consortium name="WormBaseParasite"/>
        </authorList>
    </citation>
    <scope>IDENTIFICATION</scope>
</reference>
<accession>A0A0K0E622</accession>
<evidence type="ECO:0000256" key="1">
    <source>
        <dbReference type="SAM" id="MobiDB-lite"/>
    </source>
</evidence>
<dbReference type="Proteomes" id="UP000035681">
    <property type="component" value="Unplaced"/>
</dbReference>
<evidence type="ECO:0000313" key="4">
    <source>
        <dbReference type="WBParaSite" id="TCONS_00013115.p1"/>
    </source>
</evidence>
<dbReference type="AlphaFoldDB" id="A0A0K0E622"/>
<evidence type="ECO:0000313" key="3">
    <source>
        <dbReference type="WBParaSite" id="SSTP_0000495300.1"/>
    </source>
</evidence>
<dbReference type="Gene3D" id="2.40.50.140">
    <property type="entry name" value="Nucleic acid-binding proteins"/>
    <property type="match status" value="1"/>
</dbReference>
<dbReference type="WBParaSite" id="SSTP_0000495300.1">
    <property type="protein sequence ID" value="SSTP_0000495300.1"/>
    <property type="gene ID" value="SSTP_0000495300"/>
</dbReference>
<organism evidence="3">
    <name type="scientific">Strongyloides stercoralis</name>
    <name type="common">Threadworm</name>
    <dbReference type="NCBI Taxonomy" id="6248"/>
    <lineage>
        <taxon>Eukaryota</taxon>
        <taxon>Metazoa</taxon>
        <taxon>Ecdysozoa</taxon>
        <taxon>Nematoda</taxon>
        <taxon>Chromadorea</taxon>
        <taxon>Rhabditida</taxon>
        <taxon>Tylenchina</taxon>
        <taxon>Panagrolaimomorpha</taxon>
        <taxon>Strongyloidoidea</taxon>
        <taxon>Strongyloididae</taxon>
        <taxon>Strongyloides</taxon>
    </lineage>
</organism>
<evidence type="ECO:0000313" key="2">
    <source>
        <dbReference type="Proteomes" id="UP000035681"/>
    </source>
</evidence>
<proteinExistence type="predicted"/>
<keyword evidence="2" id="KW-1185">Reference proteome</keyword>
<sequence>MSSNKEVIEVACCTIRPLSLKPINNGFIKILVFEMLNFHDTDKERDDFESTVFYISLDEKYYLKNILTDRRQKYLLYFNSKKHTALNIFLDNYDDFTIINSNCEIFPNDNFYRKMISPQDYLNHWPYRWNFIIRNYCEINDSIIKNSHFITSMTEGYSDKSYSILCQILFKGELKDQNKKVIRVWDGTTYNLPQKQIISNNFFKNLIDKCDLFTGNEDIKIDFTETKYFSTKTSPLAIDIIIDLGNNYTDEFYNNLEVGDFLFIDNITKTFKYNNNIFEVSYKEAKFPIVYSIYKSYTHPLLTKEFNILCLSSQNYTLYIDGNYINYPITKMGGITNVDLEGKKNYLHQVKININLPTKKIDQESIFHTSNVHYENKYLLIQKYLNKILNLNIKKSLELIDFIQLKPLLFSIILTKKILNHQDEFYNFHTSNINNYIPQQEVRINKRRNSLSEEEDSKKTKMTCQSPS</sequence>
<dbReference type="WBParaSite" id="TCONS_00013115.p1">
    <property type="protein sequence ID" value="TCONS_00013115.p1"/>
    <property type="gene ID" value="XLOC_008917"/>
</dbReference>
<dbReference type="InterPro" id="IPR012340">
    <property type="entry name" value="NA-bd_OB-fold"/>
</dbReference>